<evidence type="ECO:0000256" key="3">
    <source>
        <dbReference type="SAM" id="SignalP"/>
    </source>
</evidence>
<evidence type="ECO:0000313" key="5">
    <source>
        <dbReference type="Proteomes" id="UP001303889"/>
    </source>
</evidence>
<reference evidence="4" key="1">
    <citation type="journal article" date="2023" name="Mol. Phylogenet. Evol.">
        <title>Genome-scale phylogeny and comparative genomics of the fungal order Sordariales.</title>
        <authorList>
            <person name="Hensen N."/>
            <person name="Bonometti L."/>
            <person name="Westerberg I."/>
            <person name="Brannstrom I.O."/>
            <person name="Guillou S."/>
            <person name="Cros-Aarteil S."/>
            <person name="Calhoun S."/>
            <person name="Haridas S."/>
            <person name="Kuo A."/>
            <person name="Mondo S."/>
            <person name="Pangilinan J."/>
            <person name="Riley R."/>
            <person name="LaButti K."/>
            <person name="Andreopoulos B."/>
            <person name="Lipzen A."/>
            <person name="Chen C."/>
            <person name="Yan M."/>
            <person name="Daum C."/>
            <person name="Ng V."/>
            <person name="Clum A."/>
            <person name="Steindorff A."/>
            <person name="Ohm R.A."/>
            <person name="Martin F."/>
            <person name="Silar P."/>
            <person name="Natvig D.O."/>
            <person name="Lalanne C."/>
            <person name="Gautier V."/>
            <person name="Ament-Velasquez S.L."/>
            <person name="Kruys A."/>
            <person name="Hutchinson M.I."/>
            <person name="Powell A.J."/>
            <person name="Barry K."/>
            <person name="Miller A.N."/>
            <person name="Grigoriev I.V."/>
            <person name="Debuchy R."/>
            <person name="Gladieux P."/>
            <person name="Hiltunen Thoren M."/>
            <person name="Johannesson H."/>
        </authorList>
    </citation>
    <scope>NUCLEOTIDE SEQUENCE</scope>
    <source>
        <strain evidence="4">CBS 103.79</strain>
    </source>
</reference>
<evidence type="ECO:0000256" key="2">
    <source>
        <dbReference type="SAM" id="Phobius"/>
    </source>
</evidence>
<sequence>MASPIRLLLPFLAFFPAPRWAAPFCASGPVIELTLGNCSVRVADQSDVQSWGFPVDIEGADSLCVVPSTVVANTFIMTANICNDSNLINLDGLKLTPEQCRSRRGGFVTEEEAKKLPFASTDGLADANPNWEKLGNRIDAAAHATLRFLDDTVSMVVGFLSVGQKSTASHLGLALGSVLLQTLKDQDLIAARSFSIDAGSQSIQFPRRGSLVLGGYDRASYVASSYREYPVNSGRVGERYCPLQVPVTQINMTGIRVDPRTGEEHTISSVILTRSSNTPFCLEPYDNLFRLPSTKPVTDWFADVTGWNDGLATVKEYSSKLVDLEPGLVFSSKAPSFDGSMTIEVSGDMVVEIPLYELWRPLRGLDAHGTYQLNNNYTELQIYAAEGEGDAAVLGKAFLSQVYLFVDYDATPPIFRLTPRGEGVVPTGAVSSAPCPAEGLRPADKGLIGVGSVLGALILGLVGYAVYRCYPWAGAGKGQGGEGSPPPELAREQGKAATNQTPPDGKGNGSGGAAATTGSRGVEKRRAVASTNPAINDRAASTNASINIR</sequence>
<dbReference type="EMBL" id="MU855686">
    <property type="protein sequence ID" value="KAK3900292.1"/>
    <property type="molecule type" value="Genomic_DNA"/>
</dbReference>
<comment type="caution">
    <text evidence="4">The sequence shown here is derived from an EMBL/GenBank/DDBJ whole genome shotgun (WGS) entry which is preliminary data.</text>
</comment>
<gene>
    <name evidence="4" type="ORF">C8A05DRAFT_36076</name>
</gene>
<keyword evidence="2" id="KW-0812">Transmembrane</keyword>
<dbReference type="Gene3D" id="2.40.70.10">
    <property type="entry name" value="Acid Proteases"/>
    <property type="match status" value="1"/>
</dbReference>
<dbReference type="AlphaFoldDB" id="A0AAN6MG65"/>
<accession>A0AAN6MG65</accession>
<reference evidence="4" key="2">
    <citation type="submission" date="2023-05" db="EMBL/GenBank/DDBJ databases">
        <authorList>
            <consortium name="Lawrence Berkeley National Laboratory"/>
            <person name="Steindorff A."/>
            <person name="Hensen N."/>
            <person name="Bonometti L."/>
            <person name="Westerberg I."/>
            <person name="Brannstrom I.O."/>
            <person name="Guillou S."/>
            <person name="Cros-Aarteil S."/>
            <person name="Calhoun S."/>
            <person name="Haridas S."/>
            <person name="Kuo A."/>
            <person name="Mondo S."/>
            <person name="Pangilinan J."/>
            <person name="Riley R."/>
            <person name="Labutti K."/>
            <person name="Andreopoulos B."/>
            <person name="Lipzen A."/>
            <person name="Chen C."/>
            <person name="Yanf M."/>
            <person name="Daum C."/>
            <person name="Ng V."/>
            <person name="Clum A."/>
            <person name="Ohm R."/>
            <person name="Martin F."/>
            <person name="Silar P."/>
            <person name="Natvig D."/>
            <person name="Lalanne C."/>
            <person name="Gautier V."/>
            <person name="Ament-Velasquez S.L."/>
            <person name="Kruys A."/>
            <person name="Hutchinson M.I."/>
            <person name="Powell A.J."/>
            <person name="Barry K."/>
            <person name="Miller A.N."/>
            <person name="Grigoriev I.V."/>
            <person name="Debuchy R."/>
            <person name="Gladieux P."/>
            <person name="Thoren M.H."/>
            <person name="Johannesson H."/>
        </authorList>
    </citation>
    <scope>NUCLEOTIDE SEQUENCE</scope>
    <source>
        <strain evidence="4">CBS 103.79</strain>
    </source>
</reference>
<dbReference type="InterPro" id="IPR021109">
    <property type="entry name" value="Peptidase_aspartic_dom_sf"/>
</dbReference>
<feature type="signal peptide" evidence="3">
    <location>
        <begin position="1"/>
        <end position="21"/>
    </location>
</feature>
<organism evidence="4 5">
    <name type="scientific">Staphylotrichum tortipilum</name>
    <dbReference type="NCBI Taxonomy" id="2831512"/>
    <lineage>
        <taxon>Eukaryota</taxon>
        <taxon>Fungi</taxon>
        <taxon>Dikarya</taxon>
        <taxon>Ascomycota</taxon>
        <taxon>Pezizomycotina</taxon>
        <taxon>Sordariomycetes</taxon>
        <taxon>Sordariomycetidae</taxon>
        <taxon>Sordariales</taxon>
        <taxon>Chaetomiaceae</taxon>
        <taxon>Staphylotrichum</taxon>
    </lineage>
</organism>
<protein>
    <recommendedName>
        <fullName evidence="6">Peptidase A1 domain-containing protein</fullName>
    </recommendedName>
</protein>
<keyword evidence="2" id="KW-0472">Membrane</keyword>
<dbReference type="Proteomes" id="UP001303889">
    <property type="component" value="Unassembled WGS sequence"/>
</dbReference>
<evidence type="ECO:0008006" key="6">
    <source>
        <dbReference type="Google" id="ProtNLM"/>
    </source>
</evidence>
<keyword evidence="3" id="KW-0732">Signal</keyword>
<evidence type="ECO:0000313" key="4">
    <source>
        <dbReference type="EMBL" id="KAK3900292.1"/>
    </source>
</evidence>
<dbReference type="SUPFAM" id="SSF50630">
    <property type="entry name" value="Acid proteases"/>
    <property type="match status" value="1"/>
</dbReference>
<feature type="region of interest" description="Disordered" evidence="1">
    <location>
        <begin position="476"/>
        <end position="549"/>
    </location>
</feature>
<name>A0AAN6MG65_9PEZI</name>
<evidence type="ECO:0000256" key="1">
    <source>
        <dbReference type="SAM" id="MobiDB-lite"/>
    </source>
</evidence>
<proteinExistence type="predicted"/>
<feature type="chain" id="PRO_5043009472" description="Peptidase A1 domain-containing protein" evidence="3">
    <location>
        <begin position="22"/>
        <end position="549"/>
    </location>
</feature>
<feature type="compositionally biased region" description="Polar residues" evidence="1">
    <location>
        <begin position="529"/>
        <end position="549"/>
    </location>
</feature>
<keyword evidence="5" id="KW-1185">Reference proteome</keyword>
<keyword evidence="2" id="KW-1133">Transmembrane helix</keyword>
<feature type="transmembrane region" description="Helical" evidence="2">
    <location>
        <begin position="446"/>
        <end position="467"/>
    </location>
</feature>